<keyword evidence="6 9" id="KW-0472">Membrane</keyword>
<feature type="repeat" description="WD" evidence="7">
    <location>
        <begin position="671"/>
        <end position="712"/>
    </location>
</feature>
<feature type="repeat" description="WD" evidence="7">
    <location>
        <begin position="587"/>
        <end position="628"/>
    </location>
</feature>
<evidence type="ECO:0000256" key="9">
    <source>
        <dbReference type="SAM" id="Phobius"/>
    </source>
</evidence>
<reference evidence="13" key="1">
    <citation type="journal article" date="2023" name="Commun. Biol.">
        <title>Genome analysis of Parmales, the sister group of diatoms, reveals the evolutionary specialization of diatoms from phago-mixotrophs to photoautotrophs.</title>
        <authorList>
            <person name="Ban H."/>
            <person name="Sato S."/>
            <person name="Yoshikawa S."/>
            <person name="Yamada K."/>
            <person name="Nakamura Y."/>
            <person name="Ichinomiya M."/>
            <person name="Sato N."/>
            <person name="Blanc-Mathieu R."/>
            <person name="Endo H."/>
            <person name="Kuwata A."/>
            <person name="Ogata H."/>
        </authorList>
    </citation>
    <scope>NUCLEOTIDE SEQUENCE [LARGE SCALE GENOMIC DNA]</scope>
    <source>
        <strain evidence="13">NIES 3700</strain>
    </source>
</reference>
<evidence type="ECO:0000259" key="10">
    <source>
        <dbReference type="Pfam" id="PF00520"/>
    </source>
</evidence>
<feature type="repeat" description="WD" evidence="7">
    <location>
        <begin position="270"/>
        <end position="302"/>
    </location>
</feature>
<proteinExistence type="predicted"/>
<evidence type="ECO:0008006" key="14">
    <source>
        <dbReference type="Google" id="ProtNLM"/>
    </source>
</evidence>
<evidence type="ECO:0000256" key="6">
    <source>
        <dbReference type="ARBA" id="ARBA00023136"/>
    </source>
</evidence>
<dbReference type="Pfam" id="PF00400">
    <property type="entry name" value="WD40"/>
    <property type="match status" value="8"/>
</dbReference>
<dbReference type="GO" id="GO:1990234">
    <property type="term" value="C:transferase complex"/>
    <property type="evidence" value="ECO:0007669"/>
    <property type="project" value="UniProtKB-ARBA"/>
</dbReference>
<dbReference type="InterPro" id="IPR015943">
    <property type="entry name" value="WD40/YVTN_repeat-like_dom_sf"/>
</dbReference>
<feature type="region of interest" description="Disordered" evidence="8">
    <location>
        <begin position="1"/>
        <end position="63"/>
    </location>
</feature>
<dbReference type="GO" id="GO:0005216">
    <property type="term" value="F:monoatomic ion channel activity"/>
    <property type="evidence" value="ECO:0007669"/>
    <property type="project" value="InterPro"/>
</dbReference>
<comment type="subcellular location">
    <subcellularLocation>
        <location evidence="1">Membrane</location>
        <topology evidence="1">Multi-pass membrane protein</topology>
    </subcellularLocation>
</comment>
<dbReference type="InterPro" id="IPR019775">
    <property type="entry name" value="WD40_repeat_CS"/>
</dbReference>
<evidence type="ECO:0000256" key="7">
    <source>
        <dbReference type="PROSITE-ProRule" id="PRU00221"/>
    </source>
</evidence>
<keyword evidence="13" id="KW-1185">Reference proteome</keyword>
<dbReference type="Gene3D" id="2.130.10.10">
    <property type="entry name" value="YVTN repeat-like/Quinoprotein amine dehydrogenase"/>
    <property type="match status" value="4"/>
</dbReference>
<dbReference type="PROSITE" id="PS00678">
    <property type="entry name" value="WD_REPEATS_1"/>
    <property type="match status" value="3"/>
</dbReference>
<dbReference type="OrthoDB" id="538223at2759"/>
<dbReference type="CDD" id="cd00200">
    <property type="entry name" value="WD40"/>
    <property type="match status" value="2"/>
</dbReference>
<dbReference type="EMBL" id="BRXW01000338">
    <property type="protein sequence ID" value="GMI18585.1"/>
    <property type="molecule type" value="Genomic_DNA"/>
</dbReference>
<dbReference type="InterPro" id="IPR005821">
    <property type="entry name" value="Ion_trans_dom"/>
</dbReference>
<dbReference type="PANTHER" id="PTHR22847">
    <property type="entry name" value="WD40 REPEAT PROTEIN"/>
    <property type="match status" value="1"/>
</dbReference>
<feature type="transmembrane region" description="Helical" evidence="9">
    <location>
        <begin position="1227"/>
        <end position="1245"/>
    </location>
</feature>
<feature type="repeat" description="WD" evidence="7">
    <location>
        <begin position="224"/>
        <end position="269"/>
    </location>
</feature>
<feature type="compositionally biased region" description="Acidic residues" evidence="8">
    <location>
        <begin position="970"/>
        <end position="982"/>
    </location>
</feature>
<keyword evidence="3 9" id="KW-0812">Transmembrane</keyword>
<evidence type="ECO:0000313" key="13">
    <source>
        <dbReference type="Proteomes" id="UP001165122"/>
    </source>
</evidence>
<feature type="region of interest" description="Disordered" evidence="8">
    <location>
        <begin position="969"/>
        <end position="1001"/>
    </location>
</feature>
<feature type="transmembrane region" description="Helical" evidence="9">
    <location>
        <begin position="1155"/>
        <end position="1173"/>
    </location>
</feature>
<dbReference type="InterPro" id="IPR036322">
    <property type="entry name" value="WD40_repeat_dom_sf"/>
</dbReference>
<sequence length="1661" mass="183918">MVRTTFIGKSNSSVGGKPPPSVSSVTPVLEGPIPSQASNVRPPSPVISKHTISSKKVPHTTNKQIASRISSSDLTQISDAQLADHHNKAKRLLTKFIPSSSATQSPFLKSDLPKLPKNLTTHESLEIYRNLRNRYMTILSVESSTINSSTYSPKGNEIALALNSQYVEIRSASTGSKRKQFKSSNFVLCLKYNSLGSVLYSAGQDKVVTAWRVQGDDCEGIFMLKGHSAGVCCLDVGREEGEKKKILVSGSFDQTVRVWDLSTKHVISCFKEHKGTLLSVALSPDSETVASSAKDGTIRIWEALSAVQFHKIVGFNHSYDSNALRFSPDGSMLAGGSNDDAVRVWETERYTIKHVIMEHKNEVTSICFHPSGEMIISGSQDKSIAMAELHTGTVIRRLNGHDSIVSSVAFSPDGMSVLSASGKVADETEPDNTVRIWDYATLQHVSRYTGHSSGVHSVSASINSEYIASSSGNMEGEVGENSVHIWKILGNSVLHKLEGHEEAVSACSFSPNNEFVCSGGLDCQLILWRVKTGAEVRRFLGHEEGINSLCFSPDGEQLISGADGNNSEDEFGIRVWNVNTGAEIAKMQGHESDVTSVAYNPRFKNFCSAGEDKTICVWDGETFRQLLKIEGHKRPVDCVSYSPDGKTIVSASIDKTIRLWHSMSGKELLRIETRDELFTSVTFSPDGKYLASGSIDRQVRVWDVTSGKALLTFQPHEDEVTAVVWTPDGNAIVSASSDQKVVVTPTPAFSSYLSPAVHIDVLKPDLENAEENLSSFEWSSSSIGLLLQRNPYSLIEKRWDDEMGFTLVHVAAATGCSGFLDYFLKDTGVDSFELKRRNLAACLALDKQGRTALYHAIGSESGICVDLILGCMVIAFHPEFATKPSPDEFSVHWADLLPLSEILLALQKFPFITLKFIQKLKTFDAYETIVRIGCEKVNIDEQKVVVLGSTQRCPPRFWQEQFYPVKYEKEDEDEDEEEGGGEEETKGLKKRSNEKRSNGRSRRISMAVVLNKVVTPMSNTMKGLTGSGNTRRKTRIPVGARGLIHSNEHRRASFLDREHKHAVSSVSSVEDVIAAQHGLPVTAKLVPLKNAAGIVTVTTLDEKQYSSSLLEAVVQATEVTGRYAAFENEVIKAIINFKWDSHVKQRFLLHCKMDIFMVVCFSADALLHAYFYHGTYSDVMYYLSWFPTICTVILWFYFTRHEWQQYTAAQASTHEYIGFLENVFSDIWNALDFCSLGSIFITYLLRVLEHFNKSESTFSNSTVGFAFAVPLTFLNLLKYMQGFQVSGELVSMVIGIMKGIMTFTLILLILMVGFAIGFFVLGQSNIDEGGEVVDEDSWSVSSVKTYSLLLSNYHLDDFTTMKNSAPAVILFISFTFFVNIVLLNLLIAIMGELFDKIKENAKATFLFAKANLILEFESIMHADSGGATRFPEWLQILLPTRADDGKEDNWESRIRTLKLAISQSEAKQTSNLKVVEHRVQHISHELTGCSEDIKNDAKFDNAEIKQGMQNMKSDVLLVRKSQVAGKTSHVRLMKKVTGLTNDVKGIKHELAEIKGMLLMLTNDARPEVEKVALLEQEAKERAGVGDDFEMEGIDDDNLKTIEVKNRPNLKTLAATMRFSGMGLMRMQKKKNRRKKGKMKLKEAGMALLFKGAGGKAAGGGT</sequence>
<dbReference type="InterPro" id="IPR001680">
    <property type="entry name" value="WD40_rpt"/>
</dbReference>
<feature type="transmembrane region" description="Helical" evidence="9">
    <location>
        <begin position="1367"/>
        <end position="1389"/>
    </location>
</feature>
<dbReference type="PRINTS" id="PR00320">
    <property type="entry name" value="GPROTEINBRPT"/>
</dbReference>
<dbReference type="PROSITE" id="PS50294">
    <property type="entry name" value="WD_REPEATS_REGION"/>
    <property type="match status" value="9"/>
</dbReference>
<protein>
    <recommendedName>
        <fullName evidence="14">Ion transport domain-containing protein</fullName>
    </recommendedName>
</protein>
<feature type="repeat" description="WD" evidence="7">
    <location>
        <begin position="356"/>
        <end position="397"/>
    </location>
</feature>
<evidence type="ECO:0000256" key="8">
    <source>
        <dbReference type="SAM" id="MobiDB-lite"/>
    </source>
</evidence>
<feature type="repeat" description="WD" evidence="7">
    <location>
        <begin position="713"/>
        <end position="743"/>
    </location>
</feature>
<evidence type="ECO:0000313" key="12">
    <source>
        <dbReference type="EMBL" id="GMI18585.1"/>
    </source>
</evidence>
<dbReference type="InterPro" id="IPR055442">
    <property type="entry name" value="Beta-prop_EML-like_2nd"/>
</dbReference>
<evidence type="ECO:0000256" key="3">
    <source>
        <dbReference type="ARBA" id="ARBA00022692"/>
    </source>
</evidence>
<keyword evidence="5 9" id="KW-1133">Transmembrane helix</keyword>
<evidence type="ECO:0000256" key="1">
    <source>
        <dbReference type="ARBA" id="ARBA00004141"/>
    </source>
</evidence>
<feature type="compositionally biased region" description="Basic residues" evidence="8">
    <location>
        <begin position="988"/>
        <end position="1001"/>
    </location>
</feature>
<comment type="caution">
    <text evidence="12">The sequence shown here is derived from an EMBL/GenBank/DDBJ whole genome shotgun (WGS) entry which is preliminary data.</text>
</comment>
<keyword evidence="2 7" id="KW-0853">WD repeat</keyword>
<feature type="repeat" description="WD" evidence="7">
    <location>
        <begin position="497"/>
        <end position="538"/>
    </location>
</feature>
<dbReference type="Pfam" id="PF23414">
    <property type="entry name" value="Beta-prop_EML_2"/>
    <property type="match status" value="1"/>
</dbReference>
<feature type="repeat" description="WD" evidence="7">
    <location>
        <begin position="629"/>
        <end position="670"/>
    </location>
</feature>
<feature type="transmembrane region" description="Helical" evidence="9">
    <location>
        <begin position="1289"/>
        <end position="1321"/>
    </location>
</feature>
<dbReference type="SMART" id="SM00320">
    <property type="entry name" value="WD40"/>
    <property type="match status" value="13"/>
</dbReference>
<dbReference type="SUPFAM" id="SSF81324">
    <property type="entry name" value="Voltage-gated potassium channels"/>
    <property type="match status" value="1"/>
</dbReference>
<keyword evidence="4" id="KW-0677">Repeat</keyword>
<organism evidence="12 13">
    <name type="scientific">Triparma laevis f. longispina</name>
    <dbReference type="NCBI Taxonomy" id="1714387"/>
    <lineage>
        <taxon>Eukaryota</taxon>
        <taxon>Sar</taxon>
        <taxon>Stramenopiles</taxon>
        <taxon>Ochrophyta</taxon>
        <taxon>Bolidophyceae</taxon>
        <taxon>Parmales</taxon>
        <taxon>Triparmaceae</taxon>
        <taxon>Triparma</taxon>
    </lineage>
</organism>
<dbReference type="PROSITE" id="PS50082">
    <property type="entry name" value="WD_REPEATS_2"/>
    <property type="match status" value="10"/>
</dbReference>
<accession>A0A9W7FUX0</accession>
<feature type="transmembrane region" description="Helical" evidence="9">
    <location>
        <begin position="1257"/>
        <end position="1277"/>
    </location>
</feature>
<name>A0A9W7FUX0_9STRA</name>
<evidence type="ECO:0000256" key="4">
    <source>
        <dbReference type="ARBA" id="ARBA00022737"/>
    </source>
</evidence>
<feature type="repeat" description="WD" evidence="7">
    <location>
        <begin position="314"/>
        <end position="355"/>
    </location>
</feature>
<dbReference type="Proteomes" id="UP001165122">
    <property type="component" value="Unassembled WGS sequence"/>
</dbReference>
<feature type="domain" description="EML-like second beta-propeller" evidence="11">
    <location>
        <begin position="596"/>
        <end position="750"/>
    </location>
</feature>
<evidence type="ECO:0000256" key="5">
    <source>
        <dbReference type="ARBA" id="ARBA00022989"/>
    </source>
</evidence>
<dbReference type="InterPro" id="IPR020472">
    <property type="entry name" value="WD40_PAC1"/>
</dbReference>
<feature type="domain" description="Ion transport" evidence="10">
    <location>
        <begin position="1153"/>
        <end position="1401"/>
    </location>
</feature>
<evidence type="ECO:0000256" key="2">
    <source>
        <dbReference type="ARBA" id="ARBA00022574"/>
    </source>
</evidence>
<dbReference type="Gene3D" id="1.10.287.70">
    <property type="match status" value="1"/>
</dbReference>
<dbReference type="Pfam" id="PF00520">
    <property type="entry name" value="Ion_trans"/>
    <property type="match status" value="1"/>
</dbReference>
<dbReference type="GO" id="GO:0016020">
    <property type="term" value="C:membrane"/>
    <property type="evidence" value="ECO:0007669"/>
    <property type="project" value="UniProtKB-SubCell"/>
</dbReference>
<feature type="repeat" description="WD" evidence="7">
    <location>
        <begin position="398"/>
        <end position="447"/>
    </location>
</feature>
<feature type="transmembrane region" description="Helical" evidence="9">
    <location>
        <begin position="1179"/>
        <end position="1198"/>
    </location>
</feature>
<dbReference type="PANTHER" id="PTHR22847:SF637">
    <property type="entry name" value="WD REPEAT DOMAIN 5B"/>
    <property type="match status" value="1"/>
</dbReference>
<evidence type="ECO:0000259" key="11">
    <source>
        <dbReference type="Pfam" id="PF23414"/>
    </source>
</evidence>
<gene>
    <name evidence="12" type="ORF">TrLO_g8966</name>
</gene>
<dbReference type="SUPFAM" id="SSF50978">
    <property type="entry name" value="WD40 repeat-like"/>
    <property type="match status" value="2"/>
</dbReference>